<evidence type="ECO:0000256" key="4">
    <source>
        <dbReference type="ARBA" id="ARBA00022670"/>
    </source>
</evidence>
<comment type="cofactor">
    <cofactor evidence="1">
        <name>Zn(2+)</name>
        <dbReference type="ChEBI" id="CHEBI:29105"/>
    </cofactor>
</comment>
<evidence type="ECO:0000256" key="7">
    <source>
        <dbReference type="ARBA" id="ARBA00022801"/>
    </source>
</evidence>
<keyword evidence="10" id="KW-0482">Metalloprotease</keyword>
<dbReference type="Pfam" id="PF01435">
    <property type="entry name" value="Peptidase_M48"/>
    <property type="match status" value="1"/>
</dbReference>
<dbReference type="Gene3D" id="3.30.2010.10">
    <property type="entry name" value="Metalloproteases ('zincins'), catalytic domain"/>
    <property type="match status" value="1"/>
</dbReference>
<dbReference type="EMBL" id="CP027666">
    <property type="protein sequence ID" value="AVO34250.1"/>
    <property type="molecule type" value="Genomic_DNA"/>
</dbReference>
<keyword evidence="7" id="KW-0378">Hydrolase</keyword>
<evidence type="ECO:0000256" key="8">
    <source>
        <dbReference type="ARBA" id="ARBA00022833"/>
    </source>
</evidence>
<evidence type="ECO:0000256" key="1">
    <source>
        <dbReference type="ARBA" id="ARBA00001947"/>
    </source>
</evidence>
<organism evidence="14 15">
    <name type="scientific">Ottowia oryzae</name>
    <dbReference type="NCBI Taxonomy" id="2109914"/>
    <lineage>
        <taxon>Bacteria</taxon>
        <taxon>Pseudomonadati</taxon>
        <taxon>Pseudomonadota</taxon>
        <taxon>Betaproteobacteria</taxon>
        <taxon>Burkholderiales</taxon>
        <taxon>Comamonadaceae</taxon>
        <taxon>Ottowia</taxon>
    </lineage>
</organism>
<gene>
    <name evidence="14" type="ORF">C6570_08410</name>
</gene>
<dbReference type="CDD" id="cd07328">
    <property type="entry name" value="M48_Ste24p_like"/>
    <property type="match status" value="1"/>
</dbReference>
<dbReference type="OrthoDB" id="9789270at2"/>
<feature type="transmembrane region" description="Helical" evidence="12">
    <location>
        <begin position="33"/>
        <end position="55"/>
    </location>
</feature>
<evidence type="ECO:0000259" key="13">
    <source>
        <dbReference type="Pfam" id="PF01435"/>
    </source>
</evidence>
<feature type="transmembrane region" description="Helical" evidence="12">
    <location>
        <begin position="67"/>
        <end position="89"/>
    </location>
</feature>
<keyword evidence="3" id="KW-1003">Cell membrane</keyword>
<evidence type="ECO:0000256" key="10">
    <source>
        <dbReference type="ARBA" id="ARBA00023049"/>
    </source>
</evidence>
<dbReference type="Proteomes" id="UP000239709">
    <property type="component" value="Chromosome"/>
</dbReference>
<evidence type="ECO:0000256" key="12">
    <source>
        <dbReference type="SAM" id="Phobius"/>
    </source>
</evidence>
<evidence type="ECO:0000256" key="5">
    <source>
        <dbReference type="ARBA" id="ARBA00022692"/>
    </source>
</evidence>
<keyword evidence="5 12" id="KW-0812">Transmembrane</keyword>
<evidence type="ECO:0000256" key="9">
    <source>
        <dbReference type="ARBA" id="ARBA00022989"/>
    </source>
</evidence>
<keyword evidence="6" id="KW-0479">Metal-binding</keyword>
<keyword evidence="8" id="KW-0862">Zinc</keyword>
<dbReference type="PANTHER" id="PTHR43221">
    <property type="entry name" value="PROTEASE HTPX"/>
    <property type="match status" value="1"/>
</dbReference>
<dbReference type="InterPro" id="IPR050083">
    <property type="entry name" value="HtpX_protease"/>
</dbReference>
<protein>
    <submittedName>
        <fullName evidence="14">Peptidase M48</fullName>
    </submittedName>
</protein>
<evidence type="ECO:0000313" key="14">
    <source>
        <dbReference type="EMBL" id="AVO34250.1"/>
    </source>
</evidence>
<dbReference type="RefSeq" id="WP_106702805.1">
    <property type="nucleotide sequence ID" value="NZ_CP027666.1"/>
</dbReference>
<evidence type="ECO:0000256" key="3">
    <source>
        <dbReference type="ARBA" id="ARBA00022475"/>
    </source>
</evidence>
<keyword evidence="4" id="KW-0645">Protease</keyword>
<dbReference type="GO" id="GO:0005886">
    <property type="term" value="C:plasma membrane"/>
    <property type="evidence" value="ECO:0007669"/>
    <property type="project" value="UniProtKB-SubCell"/>
</dbReference>
<keyword evidence="11 12" id="KW-0472">Membrane</keyword>
<accession>A0A2S0MEJ4</accession>
<proteinExistence type="predicted"/>
<reference evidence="14 15" key="1">
    <citation type="submission" date="2018-03" db="EMBL/GenBank/DDBJ databases">
        <title>Genome sequencing of Ottowia sp.</title>
        <authorList>
            <person name="Kim S.-J."/>
            <person name="Heo J."/>
            <person name="Kwon S.-W."/>
        </authorList>
    </citation>
    <scope>NUCLEOTIDE SEQUENCE [LARGE SCALE GENOMIC DNA]</scope>
    <source>
        <strain evidence="14 15">KADR8-3</strain>
    </source>
</reference>
<evidence type="ECO:0000256" key="6">
    <source>
        <dbReference type="ARBA" id="ARBA00022723"/>
    </source>
</evidence>
<evidence type="ECO:0000256" key="2">
    <source>
        <dbReference type="ARBA" id="ARBA00004651"/>
    </source>
</evidence>
<keyword evidence="9 12" id="KW-1133">Transmembrane helix</keyword>
<comment type="subcellular location">
    <subcellularLocation>
        <location evidence="2">Cell membrane</location>
        <topology evidence="2">Multi-pass membrane protein</topology>
    </subcellularLocation>
</comment>
<name>A0A2S0MEJ4_9BURK</name>
<dbReference type="GO" id="GO:0004222">
    <property type="term" value="F:metalloendopeptidase activity"/>
    <property type="evidence" value="ECO:0007669"/>
    <property type="project" value="InterPro"/>
</dbReference>
<dbReference type="GO" id="GO:0006508">
    <property type="term" value="P:proteolysis"/>
    <property type="evidence" value="ECO:0007669"/>
    <property type="project" value="UniProtKB-KW"/>
</dbReference>
<dbReference type="InterPro" id="IPR001915">
    <property type="entry name" value="Peptidase_M48"/>
</dbReference>
<dbReference type="PANTHER" id="PTHR43221:SF1">
    <property type="entry name" value="PROTEASE HTPX"/>
    <property type="match status" value="1"/>
</dbReference>
<feature type="domain" description="Peptidase M48" evidence="13">
    <location>
        <begin position="155"/>
        <end position="334"/>
    </location>
</feature>
<dbReference type="GO" id="GO:0046872">
    <property type="term" value="F:metal ion binding"/>
    <property type="evidence" value="ECO:0007669"/>
    <property type="project" value="UniProtKB-KW"/>
</dbReference>
<keyword evidence="15" id="KW-1185">Reference proteome</keyword>
<evidence type="ECO:0000313" key="15">
    <source>
        <dbReference type="Proteomes" id="UP000239709"/>
    </source>
</evidence>
<dbReference type="KEGG" id="otk:C6570_08410"/>
<sequence>MERAQFMHLLRLSEQASAENPGAYRRSVGAFAALGYVWVLGCVVAALALLGFVGWQLLRGGGLRGYYVWPVLAAGALLLASLRALWLRLDAPDGEVLRREDAPALFDLIERVRAKVQGPPVHQVRLDGDFNASIVQLPRWGGLGGSVNHLTVGLPLLMALDARRLGAVLAHEYGHLRGGHGRFAAWIYRSRLAWARLHEGLRADPGPAGWATNAFLGWYVPRFSARTFALARQDEYEADLASAQVAGRTAAGAALVEIAVKSAWLNAEFWPAHFRAAATAPTPVGPYGAMRRLLAQAPPTAFAQQALRSALKTLPAVDDTHPGLRDRLEALQAPASLPEAWSTQPAMALLADRRRWVEKFDHHWCRDHATVWKRRHAYLARVQQRLQQLKGGAGSASAAQWCEMGGLLLRLDPTGRGPEALACFERALTQSPGLALALRGSAATLPADAPQRLARLTELHEASPGDRWWAAQQAVALLEPQLAAGTTDLPTLQAWRQRLKAAEQAEQAAWQELTESPFASGAAAHDLNEFELGELRADLAAYPHVAQAWLVRKSIPAFPWRRAYLLVLSLPDLGDEDRFALCRELEHTLDLPGTVLVAWREQADALDDVVRRIARSPTYPEPA</sequence>
<dbReference type="AlphaFoldDB" id="A0A2S0MEJ4"/>
<evidence type="ECO:0000256" key="11">
    <source>
        <dbReference type="ARBA" id="ARBA00023136"/>
    </source>
</evidence>